<dbReference type="Proteomes" id="UP001156664">
    <property type="component" value="Unassembled WGS sequence"/>
</dbReference>
<organism evidence="2 3">
    <name type="scientific">Limnobacter litoralis</name>
    <dbReference type="NCBI Taxonomy" id="481366"/>
    <lineage>
        <taxon>Bacteria</taxon>
        <taxon>Pseudomonadati</taxon>
        <taxon>Pseudomonadota</taxon>
        <taxon>Betaproteobacteria</taxon>
        <taxon>Burkholderiales</taxon>
        <taxon>Burkholderiaceae</taxon>
        <taxon>Limnobacter</taxon>
    </lineage>
</organism>
<evidence type="ECO:0000313" key="2">
    <source>
        <dbReference type="EMBL" id="GLR26434.1"/>
    </source>
</evidence>
<keyword evidence="1" id="KW-0812">Transmembrane</keyword>
<feature type="transmembrane region" description="Helical" evidence="1">
    <location>
        <begin position="49"/>
        <end position="67"/>
    </location>
</feature>
<proteinExistence type="predicted"/>
<keyword evidence="1" id="KW-0472">Membrane</keyword>
<keyword evidence="1" id="KW-1133">Transmembrane helix</keyword>
<comment type="caution">
    <text evidence="2">The sequence shown here is derived from an EMBL/GenBank/DDBJ whole genome shotgun (WGS) entry which is preliminary data.</text>
</comment>
<gene>
    <name evidence="2" type="ORF">GCM10007875_15240</name>
</gene>
<reference evidence="3" key="1">
    <citation type="journal article" date="2019" name="Int. J. Syst. Evol. Microbiol.">
        <title>The Global Catalogue of Microorganisms (GCM) 10K type strain sequencing project: providing services to taxonomists for standard genome sequencing and annotation.</title>
        <authorList>
            <consortium name="The Broad Institute Genomics Platform"/>
            <consortium name="The Broad Institute Genome Sequencing Center for Infectious Disease"/>
            <person name="Wu L."/>
            <person name="Ma J."/>
        </authorList>
    </citation>
    <scope>NUCLEOTIDE SEQUENCE [LARGE SCALE GENOMIC DNA]</scope>
    <source>
        <strain evidence="3">NBRC 105857</strain>
    </source>
</reference>
<evidence type="ECO:0000313" key="3">
    <source>
        <dbReference type="Proteomes" id="UP001156664"/>
    </source>
</evidence>
<protein>
    <submittedName>
        <fullName evidence="2">Uncharacterized protein</fullName>
    </submittedName>
</protein>
<keyword evidence="3" id="KW-1185">Reference proteome</keyword>
<evidence type="ECO:0000256" key="1">
    <source>
        <dbReference type="SAM" id="Phobius"/>
    </source>
</evidence>
<accession>A0ABQ5YUK2</accession>
<sequence length="71" mass="7596">MVFATHLAHASQATPALELASTAPLSQLGIQINDLGTQIGNPVESMDRFRILCLLYVGVPLLVWLGVHAKS</sequence>
<dbReference type="EMBL" id="BSOJ01000015">
    <property type="protein sequence ID" value="GLR26434.1"/>
    <property type="molecule type" value="Genomic_DNA"/>
</dbReference>
<name>A0ABQ5YUK2_9BURK</name>